<dbReference type="EMBL" id="FMZX01000006">
    <property type="protein sequence ID" value="SDD25805.1"/>
    <property type="molecule type" value="Genomic_DNA"/>
</dbReference>
<name>A0A1G6TBY3_9PROT</name>
<keyword evidence="3 8" id="KW-0436">Ligase</keyword>
<keyword evidence="10" id="KW-1185">Reference proteome</keyword>
<evidence type="ECO:0000313" key="9">
    <source>
        <dbReference type="EMBL" id="SDD25805.1"/>
    </source>
</evidence>
<dbReference type="InterPro" id="IPR042176">
    <property type="entry name" value="Pantoate_ligase_C"/>
</dbReference>
<dbReference type="Proteomes" id="UP000198925">
    <property type="component" value="Unassembled WGS sequence"/>
</dbReference>
<accession>A0A1G6TBY3</accession>
<feature type="binding site" evidence="8">
    <location>
        <position position="185"/>
    </location>
    <ligand>
        <name>ATP</name>
        <dbReference type="ChEBI" id="CHEBI:30616"/>
    </ligand>
</feature>
<keyword evidence="5 8" id="KW-0547">Nucleotide-binding</keyword>
<feature type="binding site" evidence="8">
    <location>
        <begin position="193"/>
        <end position="196"/>
    </location>
    <ligand>
        <name>ATP</name>
        <dbReference type="ChEBI" id="CHEBI:30616"/>
    </ligand>
</feature>
<keyword evidence="4 8" id="KW-0566">Pantothenate biosynthesis</keyword>
<keyword evidence="8" id="KW-0963">Cytoplasm</keyword>
<comment type="catalytic activity">
    <reaction evidence="7 8">
        <text>(R)-pantoate + beta-alanine + ATP = (R)-pantothenate + AMP + diphosphate + H(+)</text>
        <dbReference type="Rhea" id="RHEA:10912"/>
        <dbReference type="ChEBI" id="CHEBI:15378"/>
        <dbReference type="ChEBI" id="CHEBI:15980"/>
        <dbReference type="ChEBI" id="CHEBI:29032"/>
        <dbReference type="ChEBI" id="CHEBI:30616"/>
        <dbReference type="ChEBI" id="CHEBI:33019"/>
        <dbReference type="ChEBI" id="CHEBI:57966"/>
        <dbReference type="ChEBI" id="CHEBI:456215"/>
        <dbReference type="EC" id="6.3.2.1"/>
    </reaction>
</comment>
<dbReference type="UniPathway" id="UPA00028">
    <property type="reaction ID" value="UER00005"/>
</dbReference>
<dbReference type="SUPFAM" id="SSF52374">
    <property type="entry name" value="Nucleotidylyl transferase"/>
    <property type="match status" value="1"/>
</dbReference>
<evidence type="ECO:0000256" key="5">
    <source>
        <dbReference type="ARBA" id="ARBA00022741"/>
    </source>
</evidence>
<evidence type="ECO:0000256" key="1">
    <source>
        <dbReference type="ARBA" id="ARBA00004990"/>
    </source>
</evidence>
<comment type="similarity">
    <text evidence="2 8">Belongs to the pantothenate synthetase family.</text>
</comment>
<keyword evidence="6 8" id="KW-0067">ATP-binding</keyword>
<comment type="subunit">
    <text evidence="8">Homodimer.</text>
</comment>
<feature type="binding site" evidence="8">
    <location>
        <position position="70"/>
    </location>
    <ligand>
        <name>(R)-pantoate</name>
        <dbReference type="ChEBI" id="CHEBI:15980"/>
    </ligand>
</feature>
<dbReference type="STRING" id="938405.SAMN02927895_03064"/>
<reference evidence="9 10" key="1">
    <citation type="submission" date="2016-10" db="EMBL/GenBank/DDBJ databases">
        <authorList>
            <person name="de Groot N.N."/>
        </authorList>
    </citation>
    <scope>NUCLEOTIDE SEQUENCE [LARGE SCALE GENOMIC DNA]</scope>
    <source>
        <strain evidence="9 10">CPCC 100156</strain>
    </source>
</reference>
<dbReference type="InterPro" id="IPR003721">
    <property type="entry name" value="Pantoate_ligase"/>
</dbReference>
<dbReference type="PANTHER" id="PTHR21299:SF1">
    <property type="entry name" value="PANTOATE--BETA-ALANINE LIGASE"/>
    <property type="match status" value="1"/>
</dbReference>
<evidence type="ECO:0000256" key="6">
    <source>
        <dbReference type="ARBA" id="ARBA00022840"/>
    </source>
</evidence>
<dbReference type="PANTHER" id="PTHR21299">
    <property type="entry name" value="CYTIDYLATE KINASE/PANTOATE-BETA-ALANINE LIGASE"/>
    <property type="match status" value="1"/>
</dbReference>
<evidence type="ECO:0000256" key="8">
    <source>
        <dbReference type="HAMAP-Rule" id="MF_00158"/>
    </source>
</evidence>
<feature type="binding site" evidence="8">
    <location>
        <begin position="156"/>
        <end position="159"/>
    </location>
    <ligand>
        <name>ATP</name>
        <dbReference type="ChEBI" id="CHEBI:30616"/>
    </ligand>
</feature>
<feature type="binding site" evidence="8">
    <location>
        <position position="70"/>
    </location>
    <ligand>
        <name>beta-alanine</name>
        <dbReference type="ChEBI" id="CHEBI:57966"/>
    </ligand>
</feature>
<dbReference type="NCBIfam" id="TIGR00018">
    <property type="entry name" value="panC"/>
    <property type="match status" value="1"/>
</dbReference>
<protein>
    <recommendedName>
        <fullName evidence="8">Pantothenate synthetase</fullName>
        <shortName evidence="8">PS</shortName>
        <ecNumber evidence="8">6.3.2.1</ecNumber>
    </recommendedName>
    <alternativeName>
        <fullName evidence="8">Pantoate--beta-alanine ligase</fullName>
    </alternativeName>
    <alternativeName>
        <fullName evidence="8">Pantoate-activating enzyme</fullName>
    </alternativeName>
</protein>
<evidence type="ECO:0000256" key="2">
    <source>
        <dbReference type="ARBA" id="ARBA00009256"/>
    </source>
</evidence>
<proteinExistence type="inferred from homology"/>
<feature type="active site" description="Proton donor" evidence="8">
    <location>
        <position position="43"/>
    </location>
</feature>
<dbReference type="AlphaFoldDB" id="A0A1G6TBY3"/>
<dbReference type="Gene3D" id="3.40.50.620">
    <property type="entry name" value="HUPs"/>
    <property type="match status" value="1"/>
</dbReference>
<dbReference type="GO" id="GO:0005829">
    <property type="term" value="C:cytosol"/>
    <property type="evidence" value="ECO:0007669"/>
    <property type="project" value="TreeGrafter"/>
</dbReference>
<comment type="pathway">
    <text evidence="1 8">Cofactor biosynthesis; (R)-pantothenate biosynthesis; (R)-pantothenate from (R)-pantoate and beta-alanine: step 1/1.</text>
</comment>
<dbReference type="Pfam" id="PF02569">
    <property type="entry name" value="Pantoate_ligase"/>
    <property type="match status" value="1"/>
</dbReference>
<dbReference type="GO" id="GO:0005524">
    <property type="term" value="F:ATP binding"/>
    <property type="evidence" value="ECO:0007669"/>
    <property type="project" value="UniProtKB-KW"/>
</dbReference>
<dbReference type="HAMAP" id="MF_00158">
    <property type="entry name" value="PanC"/>
    <property type="match status" value="1"/>
</dbReference>
<feature type="binding site" evidence="8">
    <location>
        <begin position="36"/>
        <end position="43"/>
    </location>
    <ligand>
        <name>ATP</name>
        <dbReference type="ChEBI" id="CHEBI:30616"/>
    </ligand>
</feature>
<dbReference type="EC" id="6.3.2.1" evidence="8"/>
<sequence length="284" mass="30025">MRRASGPDATMRILRDLPTLRAELASLGPVALVPTMGALHAGHLSLIAAARREVGPGGVVAASIFVNPLQFLPGEDFDRYPRQEEADLAMLAEAGCDLAWLPSVETMYPPGQASTIIVEGPAQGWEGTARPGHFRGVATVCAKLFLQTGASVALFGEKDWQQLQVIRRMARDLDMPLRILGCPTLREADGLAMSSRNRYLDPEARARAAALPGAMRAAIEAMARGTSPAAALATARAGLTASGFTLDYLALVEPETLLEVPAPPGRLIAAARLGSIRLLDNMAA</sequence>
<dbReference type="GO" id="GO:0015940">
    <property type="term" value="P:pantothenate biosynthetic process"/>
    <property type="evidence" value="ECO:0007669"/>
    <property type="project" value="UniProtKB-UniRule"/>
</dbReference>
<organism evidence="9 10">
    <name type="scientific">Belnapia rosea</name>
    <dbReference type="NCBI Taxonomy" id="938405"/>
    <lineage>
        <taxon>Bacteria</taxon>
        <taxon>Pseudomonadati</taxon>
        <taxon>Pseudomonadota</taxon>
        <taxon>Alphaproteobacteria</taxon>
        <taxon>Acetobacterales</taxon>
        <taxon>Roseomonadaceae</taxon>
        <taxon>Belnapia</taxon>
    </lineage>
</organism>
<feature type="binding site" evidence="8">
    <location>
        <position position="162"/>
    </location>
    <ligand>
        <name>(R)-pantoate</name>
        <dbReference type="ChEBI" id="CHEBI:15980"/>
    </ligand>
</feature>
<dbReference type="Gene3D" id="3.30.1300.10">
    <property type="entry name" value="Pantoate-beta-alanine ligase, C-terminal domain"/>
    <property type="match status" value="1"/>
</dbReference>
<dbReference type="InterPro" id="IPR014729">
    <property type="entry name" value="Rossmann-like_a/b/a_fold"/>
</dbReference>
<gene>
    <name evidence="8" type="primary">panC</name>
    <name evidence="9" type="ORF">SAMN04487779_10064</name>
</gene>
<evidence type="ECO:0000256" key="7">
    <source>
        <dbReference type="ARBA" id="ARBA00048258"/>
    </source>
</evidence>
<comment type="subcellular location">
    <subcellularLocation>
        <location evidence="8">Cytoplasm</location>
    </subcellularLocation>
</comment>
<dbReference type="CDD" id="cd00560">
    <property type="entry name" value="PanC"/>
    <property type="match status" value="1"/>
</dbReference>
<comment type="miscellaneous">
    <text evidence="8">The reaction proceeds by a bi uni uni bi ping pong mechanism.</text>
</comment>
<evidence type="ECO:0000256" key="3">
    <source>
        <dbReference type="ARBA" id="ARBA00022598"/>
    </source>
</evidence>
<evidence type="ECO:0000313" key="10">
    <source>
        <dbReference type="Proteomes" id="UP000198925"/>
    </source>
</evidence>
<dbReference type="GO" id="GO:0004592">
    <property type="term" value="F:pantoate-beta-alanine ligase activity"/>
    <property type="evidence" value="ECO:0007669"/>
    <property type="project" value="UniProtKB-UniRule"/>
</dbReference>
<comment type="function">
    <text evidence="8">Catalyzes the condensation of pantoate with beta-alanine in an ATP-dependent reaction via a pantoyl-adenylate intermediate.</text>
</comment>
<evidence type="ECO:0000256" key="4">
    <source>
        <dbReference type="ARBA" id="ARBA00022655"/>
    </source>
</evidence>